<dbReference type="InterPro" id="IPR001763">
    <property type="entry name" value="Rhodanese-like_dom"/>
</dbReference>
<name>A0A0D2M479_9CHLO</name>
<feature type="non-terminal residue" evidence="4">
    <location>
        <position position="1"/>
    </location>
</feature>
<dbReference type="PROSITE" id="PS50206">
    <property type="entry name" value="RHODANESE_3"/>
    <property type="match status" value="1"/>
</dbReference>
<dbReference type="SUPFAM" id="SSF52821">
    <property type="entry name" value="Rhodanese/Cell cycle control phosphatase"/>
    <property type="match status" value="1"/>
</dbReference>
<dbReference type="InterPro" id="IPR036873">
    <property type="entry name" value="Rhodanese-like_dom_sf"/>
</dbReference>
<evidence type="ECO:0000256" key="1">
    <source>
        <dbReference type="ARBA" id="ARBA00022737"/>
    </source>
</evidence>
<evidence type="ECO:0000259" key="3">
    <source>
        <dbReference type="PROSITE" id="PS50206"/>
    </source>
</evidence>
<evidence type="ECO:0000313" key="4">
    <source>
        <dbReference type="EMBL" id="KIY96086.1"/>
    </source>
</evidence>
<dbReference type="Gene3D" id="3.40.250.10">
    <property type="entry name" value="Rhodanese-like domain"/>
    <property type="match status" value="1"/>
</dbReference>
<organism evidence="4 5">
    <name type="scientific">Monoraphidium neglectum</name>
    <dbReference type="NCBI Taxonomy" id="145388"/>
    <lineage>
        <taxon>Eukaryota</taxon>
        <taxon>Viridiplantae</taxon>
        <taxon>Chlorophyta</taxon>
        <taxon>core chlorophytes</taxon>
        <taxon>Chlorophyceae</taxon>
        <taxon>CS clade</taxon>
        <taxon>Sphaeropleales</taxon>
        <taxon>Selenastraceae</taxon>
        <taxon>Monoraphidium</taxon>
    </lineage>
</organism>
<evidence type="ECO:0000256" key="2">
    <source>
        <dbReference type="SAM" id="MobiDB-lite"/>
    </source>
</evidence>
<dbReference type="PANTHER" id="PTHR43855:SF1">
    <property type="entry name" value="THIOSULFATE SULFURTRANSFERASE"/>
    <property type="match status" value="1"/>
</dbReference>
<feature type="compositionally biased region" description="Low complexity" evidence="2">
    <location>
        <begin position="56"/>
        <end position="69"/>
    </location>
</feature>
<dbReference type="STRING" id="145388.A0A0D2M479"/>
<keyword evidence="1" id="KW-0677">Repeat</keyword>
<dbReference type="PANTHER" id="PTHR43855">
    <property type="entry name" value="THIOSULFATE SULFURTRANSFERASE"/>
    <property type="match status" value="1"/>
</dbReference>
<dbReference type="EMBL" id="KK103167">
    <property type="protein sequence ID" value="KIY96086.1"/>
    <property type="molecule type" value="Genomic_DNA"/>
</dbReference>
<dbReference type="SMART" id="SM00450">
    <property type="entry name" value="RHOD"/>
    <property type="match status" value="1"/>
</dbReference>
<dbReference type="InterPro" id="IPR051126">
    <property type="entry name" value="Thiosulfate_sulfurtransferase"/>
</dbReference>
<dbReference type="Pfam" id="PF00581">
    <property type="entry name" value="Rhodanese"/>
    <property type="match status" value="1"/>
</dbReference>
<dbReference type="GeneID" id="25729181"/>
<dbReference type="Proteomes" id="UP000054498">
    <property type="component" value="Unassembled WGS sequence"/>
</dbReference>
<dbReference type="AlphaFoldDB" id="A0A0D2M479"/>
<feature type="region of interest" description="Disordered" evidence="2">
    <location>
        <begin position="49"/>
        <end position="74"/>
    </location>
</feature>
<dbReference type="OrthoDB" id="270167at2759"/>
<proteinExistence type="predicted"/>
<protein>
    <recommendedName>
        <fullName evidence="3">Rhodanese domain-containing protein</fullName>
    </recommendedName>
</protein>
<evidence type="ECO:0000313" key="5">
    <source>
        <dbReference type="Proteomes" id="UP000054498"/>
    </source>
</evidence>
<accession>A0A0D2M479</accession>
<dbReference type="RefSeq" id="XP_013895106.1">
    <property type="nucleotide sequence ID" value="XM_014039652.1"/>
</dbReference>
<reference evidence="4 5" key="1">
    <citation type="journal article" date="2013" name="BMC Genomics">
        <title>Reconstruction of the lipid metabolism for the microalga Monoraphidium neglectum from its genome sequence reveals characteristics suitable for biofuel production.</title>
        <authorList>
            <person name="Bogen C."/>
            <person name="Al-Dilaimi A."/>
            <person name="Albersmeier A."/>
            <person name="Wichmann J."/>
            <person name="Grundmann M."/>
            <person name="Rupp O."/>
            <person name="Lauersen K.J."/>
            <person name="Blifernez-Klassen O."/>
            <person name="Kalinowski J."/>
            <person name="Goesmann A."/>
            <person name="Mussgnug J.H."/>
            <person name="Kruse O."/>
        </authorList>
    </citation>
    <scope>NUCLEOTIDE SEQUENCE [LARGE SCALE GENOMIC DNA]</scope>
    <source>
        <strain evidence="4 5">SAG 48.87</strain>
    </source>
</reference>
<sequence>VRRGPRGGRIPGAVSLPRRALIDDSTGWLLPLEQQRQILMERLGLSEADLPGSLPGSATGGKTTSTEGSGVEGGEQRQVVLYCNGGVAACTAALALQRLGHRNWAVYDGSWNEWGARDDLPLETGGGQA</sequence>
<feature type="domain" description="Rhodanese" evidence="3">
    <location>
        <begin position="6"/>
        <end position="123"/>
    </location>
</feature>
<dbReference type="KEGG" id="mng:MNEG_11875"/>
<gene>
    <name evidence="4" type="ORF">MNEG_11875</name>
</gene>
<keyword evidence="5" id="KW-1185">Reference proteome</keyword>